<reference evidence="2" key="1">
    <citation type="submission" date="2021-02" db="EMBL/GenBank/DDBJ databases">
        <authorList>
            <person name="Nowell W R."/>
        </authorList>
    </citation>
    <scope>NUCLEOTIDE SEQUENCE</scope>
    <source>
        <strain evidence="2">Ploen Becks lab</strain>
    </source>
</reference>
<evidence type="ECO:0000259" key="1">
    <source>
        <dbReference type="Pfam" id="PF03184"/>
    </source>
</evidence>
<comment type="caution">
    <text evidence="2">The sequence shown here is derived from an EMBL/GenBank/DDBJ whole genome shotgun (WGS) entry which is preliminary data.</text>
</comment>
<dbReference type="Pfam" id="PF03184">
    <property type="entry name" value="DDE_1"/>
    <property type="match status" value="1"/>
</dbReference>
<evidence type="ECO:0000313" key="2">
    <source>
        <dbReference type="EMBL" id="CAF0867105.1"/>
    </source>
</evidence>
<dbReference type="InterPro" id="IPR050863">
    <property type="entry name" value="CenT-Element_Derived"/>
</dbReference>
<dbReference type="GO" id="GO:0003677">
    <property type="term" value="F:DNA binding"/>
    <property type="evidence" value="ECO:0007669"/>
    <property type="project" value="TreeGrafter"/>
</dbReference>
<name>A0A813XLV2_9BILA</name>
<gene>
    <name evidence="2" type="ORF">OXX778_LOCUS9739</name>
</gene>
<dbReference type="PANTHER" id="PTHR19303">
    <property type="entry name" value="TRANSPOSON"/>
    <property type="match status" value="1"/>
</dbReference>
<dbReference type="EMBL" id="CAJNOC010001464">
    <property type="protein sequence ID" value="CAF0867105.1"/>
    <property type="molecule type" value="Genomic_DNA"/>
</dbReference>
<evidence type="ECO:0000313" key="3">
    <source>
        <dbReference type="Proteomes" id="UP000663879"/>
    </source>
</evidence>
<feature type="domain" description="DDE-1" evidence="1">
    <location>
        <begin position="194"/>
        <end position="262"/>
    </location>
</feature>
<sequence length="370" mass="42550">MREAIQKYNEIHPTNTLSILCPLPKVIFRASRGWFYNFCNRRGFVLRRVSTNGRDLPNNVLNHITSFFENISESICSAQFSDAQILNMDESAIYLDAPSNYTYSPIGAKRVKANTSGSEKTRLSAAFTGVADGTKLPIFVMIPRKTPLKEFQPPPLAALHYSSSTSFDEETILIYIERIVLPYKLSKGINGKMLTNLLQPADVAWFSTLRKAYRQEWNNWYIYDEKTYTENQNMRSPGYALAIEWLNNIWQSFEDFKIRDSFALCGISNHAKNDDGSLSIDLPKLHSVLRLMLENNTFINDYVETDMELQEANEMMNENEENLLVFDTNNENEICNELCVANQEYQENIVVVDSNDELEETNKETTQNNN</sequence>
<dbReference type="AlphaFoldDB" id="A0A813XLV2"/>
<dbReference type="PANTHER" id="PTHR19303:SF57">
    <property type="entry name" value="HTH CENPB-TYPE DOMAIN-CONTAINING PROTEIN"/>
    <property type="match status" value="1"/>
</dbReference>
<dbReference type="Proteomes" id="UP000663879">
    <property type="component" value="Unassembled WGS sequence"/>
</dbReference>
<dbReference type="OrthoDB" id="2162928at2759"/>
<proteinExistence type="predicted"/>
<protein>
    <recommendedName>
        <fullName evidence="1">DDE-1 domain-containing protein</fullName>
    </recommendedName>
</protein>
<keyword evidence="3" id="KW-1185">Reference proteome</keyword>
<organism evidence="2 3">
    <name type="scientific">Brachionus calyciflorus</name>
    <dbReference type="NCBI Taxonomy" id="104777"/>
    <lineage>
        <taxon>Eukaryota</taxon>
        <taxon>Metazoa</taxon>
        <taxon>Spiralia</taxon>
        <taxon>Gnathifera</taxon>
        <taxon>Rotifera</taxon>
        <taxon>Eurotatoria</taxon>
        <taxon>Monogononta</taxon>
        <taxon>Pseudotrocha</taxon>
        <taxon>Ploima</taxon>
        <taxon>Brachionidae</taxon>
        <taxon>Brachionus</taxon>
    </lineage>
</organism>
<dbReference type="InterPro" id="IPR004875">
    <property type="entry name" value="DDE_SF_endonuclease_dom"/>
</dbReference>
<dbReference type="GO" id="GO:0005634">
    <property type="term" value="C:nucleus"/>
    <property type="evidence" value="ECO:0007669"/>
    <property type="project" value="TreeGrafter"/>
</dbReference>
<accession>A0A813XLV2</accession>